<dbReference type="PRINTS" id="PR00371">
    <property type="entry name" value="FPNCR"/>
</dbReference>
<reference evidence="6 7" key="1">
    <citation type="submission" date="2022-07" db="EMBL/GenBank/DDBJ databases">
        <title>Genome-wide signatures of adaptation to extreme environments.</title>
        <authorList>
            <person name="Cho C.H."/>
            <person name="Yoon H.S."/>
        </authorList>
    </citation>
    <scope>NUCLEOTIDE SEQUENCE [LARGE SCALE GENOMIC DNA]</scope>
    <source>
        <strain evidence="6 7">108.79 E11</strain>
    </source>
</reference>
<comment type="cofactor">
    <cofactor evidence="1">
        <name>FAD</name>
        <dbReference type="ChEBI" id="CHEBI:57692"/>
    </cofactor>
</comment>
<dbReference type="Pfam" id="PF00667">
    <property type="entry name" value="FAD_binding_1"/>
    <property type="match status" value="1"/>
</dbReference>
<proteinExistence type="predicted"/>
<dbReference type="GO" id="GO:0050667">
    <property type="term" value="P:homocysteine metabolic process"/>
    <property type="evidence" value="ECO:0007669"/>
    <property type="project" value="TreeGrafter"/>
</dbReference>
<name>A0AAV9IF22_9RHOD</name>
<keyword evidence="7" id="KW-1185">Reference proteome</keyword>
<dbReference type="InterPro" id="IPR039261">
    <property type="entry name" value="FNR_nucleotide-bd"/>
</dbReference>
<evidence type="ECO:0000256" key="3">
    <source>
        <dbReference type="ARBA" id="ARBA00022827"/>
    </source>
</evidence>
<evidence type="ECO:0000313" key="6">
    <source>
        <dbReference type="EMBL" id="KAK4525948.1"/>
    </source>
</evidence>
<sequence length="494" mass="56665">MPDGVELTSRFESLKVYDDPLEQGSDADFLKSCSGTLSEYIQSVLTSIPNCDESTVTLPSLPPERYRVIPKQEFTQGDVSECNFRYSPEDSPVKAKICEAKRLSLKDSLKPVWHFEVEPNSSVHYSPGDAFGFFIENDSHLVSWLLHRFNVTDNLYVADTKSAPPKSFEVSSALRKQFDLFSPPKKSLLRLLGEFCVDERERRILLLLSSDVGRDTYRSLFIRERVSLLDLLVAFPSCEPPLEKVLDGLPFLMPRYYSASSCYESKENTIDFVFSLAQYNIIAGKRWTRKGHATGTLDRICTQWDKRSLDDVQLTIFHRPSNHFRPPENLDVPYLMVCAGTGLAPFRGFIQQRRRKYTSILKTATGDYSMGQVYLFFGCRQVGEFQWYLDEIENDMSMLPNAELFVCYSRSTDDAMYVQDLLKKHAEQVNRLICSHPSSRIYVCGDGANMAKGVQESLSDILSEYHCSNKEDAKKFLKKLSDEKRYVQDIWFWG</sequence>
<dbReference type="SUPFAM" id="SSF63380">
    <property type="entry name" value="Riboflavin synthase domain-like"/>
    <property type="match status" value="1"/>
</dbReference>
<keyword evidence="4" id="KW-0560">Oxidoreductase</keyword>
<dbReference type="SUPFAM" id="SSF52343">
    <property type="entry name" value="Ferredoxin reductase-like, C-terminal NADP-linked domain"/>
    <property type="match status" value="1"/>
</dbReference>
<dbReference type="Gene3D" id="3.40.50.80">
    <property type="entry name" value="Nucleotide-binding domain of ferredoxin-NADP reductase (FNR) module"/>
    <property type="match status" value="1"/>
</dbReference>
<keyword evidence="2" id="KW-0285">Flavoprotein</keyword>
<dbReference type="GO" id="GO:0010181">
    <property type="term" value="F:FMN binding"/>
    <property type="evidence" value="ECO:0007669"/>
    <property type="project" value="TreeGrafter"/>
</dbReference>
<dbReference type="Proteomes" id="UP001300502">
    <property type="component" value="Unassembled WGS sequence"/>
</dbReference>
<accession>A0AAV9IF22</accession>
<gene>
    <name evidence="6" type="ORF">GAYE_SCF18G3857</name>
</gene>
<dbReference type="GO" id="GO:0009086">
    <property type="term" value="P:methionine biosynthetic process"/>
    <property type="evidence" value="ECO:0007669"/>
    <property type="project" value="TreeGrafter"/>
</dbReference>
<dbReference type="InterPro" id="IPR023173">
    <property type="entry name" value="NADPH_Cyt_P450_Rdtase_alpha"/>
</dbReference>
<evidence type="ECO:0000256" key="1">
    <source>
        <dbReference type="ARBA" id="ARBA00001974"/>
    </source>
</evidence>
<dbReference type="EMBL" id="JANCYU010000035">
    <property type="protein sequence ID" value="KAK4525948.1"/>
    <property type="molecule type" value="Genomic_DNA"/>
</dbReference>
<evidence type="ECO:0000256" key="4">
    <source>
        <dbReference type="ARBA" id="ARBA00023002"/>
    </source>
</evidence>
<dbReference type="Gene3D" id="1.20.990.10">
    <property type="entry name" value="NADPH-cytochrome p450 Reductase, Chain A, domain 3"/>
    <property type="match status" value="1"/>
</dbReference>
<dbReference type="InterPro" id="IPR003097">
    <property type="entry name" value="CysJ-like_FAD-binding"/>
</dbReference>
<dbReference type="AlphaFoldDB" id="A0AAV9IF22"/>
<dbReference type="Pfam" id="PF00175">
    <property type="entry name" value="NAD_binding_1"/>
    <property type="match status" value="1"/>
</dbReference>
<dbReference type="GO" id="GO:0030586">
    <property type="term" value="F:[methionine synthase] reductase (NADPH) activity"/>
    <property type="evidence" value="ECO:0007669"/>
    <property type="project" value="TreeGrafter"/>
</dbReference>
<dbReference type="PANTHER" id="PTHR19384">
    <property type="entry name" value="NITRIC OXIDE SYNTHASE-RELATED"/>
    <property type="match status" value="1"/>
</dbReference>
<evidence type="ECO:0000313" key="7">
    <source>
        <dbReference type="Proteomes" id="UP001300502"/>
    </source>
</evidence>
<dbReference type="Gene3D" id="2.40.30.10">
    <property type="entry name" value="Translation factors"/>
    <property type="match status" value="1"/>
</dbReference>
<organism evidence="6 7">
    <name type="scientific">Galdieria yellowstonensis</name>
    <dbReference type="NCBI Taxonomy" id="3028027"/>
    <lineage>
        <taxon>Eukaryota</taxon>
        <taxon>Rhodophyta</taxon>
        <taxon>Bangiophyceae</taxon>
        <taxon>Galdieriales</taxon>
        <taxon>Galdieriaceae</taxon>
        <taxon>Galdieria</taxon>
    </lineage>
</organism>
<keyword evidence="3" id="KW-0274">FAD</keyword>
<dbReference type="InterPro" id="IPR017938">
    <property type="entry name" value="Riboflavin_synthase-like_b-brl"/>
</dbReference>
<dbReference type="GO" id="GO:0050660">
    <property type="term" value="F:flavin adenine dinucleotide binding"/>
    <property type="evidence" value="ECO:0007669"/>
    <property type="project" value="TreeGrafter"/>
</dbReference>
<comment type="caution">
    <text evidence="6">The sequence shown here is derived from an EMBL/GenBank/DDBJ whole genome shotgun (WGS) entry which is preliminary data.</text>
</comment>
<dbReference type="PANTHER" id="PTHR19384:SF84">
    <property type="entry name" value="METHIONINE SYNTHASE REDUCTASE"/>
    <property type="match status" value="1"/>
</dbReference>
<evidence type="ECO:0000259" key="5">
    <source>
        <dbReference type="PROSITE" id="PS51384"/>
    </source>
</evidence>
<dbReference type="GO" id="GO:0005829">
    <property type="term" value="C:cytosol"/>
    <property type="evidence" value="ECO:0007669"/>
    <property type="project" value="TreeGrafter"/>
</dbReference>
<dbReference type="InterPro" id="IPR001433">
    <property type="entry name" value="OxRdtase_FAD/NAD-bd"/>
</dbReference>
<dbReference type="InterPro" id="IPR017927">
    <property type="entry name" value="FAD-bd_FR_type"/>
</dbReference>
<protein>
    <recommendedName>
        <fullName evidence="5">FAD-binding FR-type domain-containing protein</fullName>
    </recommendedName>
</protein>
<evidence type="ECO:0000256" key="2">
    <source>
        <dbReference type="ARBA" id="ARBA00022630"/>
    </source>
</evidence>
<dbReference type="PROSITE" id="PS51384">
    <property type="entry name" value="FAD_FR"/>
    <property type="match status" value="1"/>
</dbReference>
<dbReference type="InterPro" id="IPR001709">
    <property type="entry name" value="Flavoprot_Pyr_Nucl_cyt_Rdtase"/>
</dbReference>
<feature type="domain" description="FAD-binding FR-type" evidence="5">
    <location>
        <begin position="90"/>
        <end position="327"/>
    </location>
</feature>